<keyword evidence="3" id="KW-0479">Metal-binding</keyword>
<reference evidence="6" key="2">
    <citation type="journal article" date="2021" name="PeerJ">
        <title>Extensive microbial diversity within the chicken gut microbiome revealed by metagenomics and culture.</title>
        <authorList>
            <person name="Gilroy R."/>
            <person name="Ravi A."/>
            <person name="Getino M."/>
            <person name="Pursley I."/>
            <person name="Horton D.L."/>
            <person name="Alikhan N.F."/>
            <person name="Baker D."/>
            <person name="Gharbi K."/>
            <person name="Hall N."/>
            <person name="Watson M."/>
            <person name="Adriaenssens E.M."/>
            <person name="Foster-Nyarko E."/>
            <person name="Jarju S."/>
            <person name="Secka A."/>
            <person name="Antonio M."/>
            <person name="Oren A."/>
            <person name="Chaudhuri R.R."/>
            <person name="La Ragione R."/>
            <person name="Hildebrand F."/>
            <person name="Pallen M.J."/>
        </authorList>
    </citation>
    <scope>NUCLEOTIDE SEQUENCE</scope>
    <source>
        <strain evidence="6">6019</strain>
    </source>
</reference>
<reference evidence="6" key="3">
    <citation type="submission" date="2021-09" db="EMBL/GenBank/DDBJ databases">
        <authorList>
            <person name="Gilroy R."/>
        </authorList>
    </citation>
    <scope>NUCLEOTIDE SEQUENCE</scope>
    <source>
        <strain evidence="6">6019</strain>
    </source>
</reference>
<evidence type="ECO:0000256" key="3">
    <source>
        <dbReference type="ARBA" id="ARBA00022723"/>
    </source>
</evidence>
<proteinExistence type="inferred from homology"/>
<dbReference type="GO" id="GO:0019825">
    <property type="term" value="F:oxygen binding"/>
    <property type="evidence" value="ECO:0007669"/>
    <property type="project" value="InterPro"/>
</dbReference>
<dbReference type="InterPro" id="IPR001486">
    <property type="entry name" value="Hemoglobin_trunc"/>
</dbReference>
<dbReference type="PANTHER" id="PTHR47366:SF1">
    <property type="entry name" value="TWO-ON-TWO HEMOGLOBIN-3"/>
    <property type="match status" value="1"/>
</dbReference>
<evidence type="ECO:0000313" key="6">
    <source>
        <dbReference type="EMBL" id="HJE20460.1"/>
    </source>
</evidence>
<evidence type="ECO:0000256" key="1">
    <source>
        <dbReference type="ARBA" id="ARBA00022448"/>
    </source>
</evidence>
<reference evidence="7 8" key="1">
    <citation type="submission" date="2016-10" db="EMBL/GenBank/DDBJ databases">
        <authorList>
            <person name="Varghese N."/>
            <person name="Submissions S."/>
        </authorList>
    </citation>
    <scope>NUCLEOTIDE SEQUENCE [LARGE SCALE GENOMIC DNA]</scope>
    <source>
        <strain evidence="7 8">IBRC-M10081</strain>
    </source>
</reference>
<dbReference type="Proteomes" id="UP000243605">
    <property type="component" value="Unassembled WGS sequence"/>
</dbReference>
<keyword evidence="2" id="KW-0349">Heme</keyword>
<protein>
    <submittedName>
        <fullName evidence="6 7">Globin</fullName>
    </submittedName>
</protein>
<dbReference type="Gene3D" id="1.10.490.10">
    <property type="entry name" value="Globins"/>
    <property type="match status" value="1"/>
</dbReference>
<organism evidence="7 8">
    <name type="scientific">Aliicoccus persicus</name>
    <dbReference type="NCBI Taxonomy" id="930138"/>
    <lineage>
        <taxon>Bacteria</taxon>
        <taxon>Bacillati</taxon>
        <taxon>Bacillota</taxon>
        <taxon>Bacilli</taxon>
        <taxon>Bacillales</taxon>
        <taxon>Staphylococcaceae</taxon>
        <taxon>Aliicoccus</taxon>
    </lineage>
</organism>
<dbReference type="SUPFAM" id="SSF46458">
    <property type="entry name" value="Globin-like"/>
    <property type="match status" value="1"/>
</dbReference>
<comment type="similarity">
    <text evidence="5">Belongs to the truncated hemoglobin family. Group II subfamily.</text>
</comment>
<dbReference type="AlphaFoldDB" id="A0A662Z3I3"/>
<dbReference type="InterPro" id="IPR012292">
    <property type="entry name" value="Globin/Proto"/>
</dbReference>
<gene>
    <name evidence="6" type="ORF">K8V35_08925</name>
    <name evidence="7" type="ORF">SAMN05192557_1321</name>
</gene>
<dbReference type="PANTHER" id="PTHR47366">
    <property type="entry name" value="TWO-ON-TWO HEMOGLOBIN-3"/>
    <property type="match status" value="1"/>
</dbReference>
<sequence length="126" mass="15113">MSTLFEKVGEERLHRMIDTFYGYVSQDEILLKIFPQNWDEIAYKQKLFQTQFLGGPNLYIQEFGHPMMRARHMPFRITDIEKEAWLKNMRRAMQDVGLEEELQKALMDRYEQVGQIMVNTPVDEHN</sequence>
<evidence type="ECO:0000256" key="2">
    <source>
        <dbReference type="ARBA" id="ARBA00022617"/>
    </source>
</evidence>
<dbReference type="EMBL" id="DYYI01000096">
    <property type="protein sequence ID" value="HJE20460.1"/>
    <property type="molecule type" value="Genomic_DNA"/>
</dbReference>
<dbReference type="Pfam" id="PF01152">
    <property type="entry name" value="Bac_globin"/>
    <property type="match status" value="1"/>
</dbReference>
<dbReference type="GO" id="GO:0005344">
    <property type="term" value="F:oxygen carrier activity"/>
    <property type="evidence" value="ECO:0007669"/>
    <property type="project" value="InterPro"/>
</dbReference>
<dbReference type="RefSeq" id="WP_091475031.1">
    <property type="nucleotide sequence ID" value="NZ_FOIT01000003.1"/>
</dbReference>
<keyword evidence="4" id="KW-0408">Iron</keyword>
<dbReference type="InterPro" id="IPR009050">
    <property type="entry name" value="Globin-like_sf"/>
</dbReference>
<accession>A0A662Z3I3</accession>
<dbReference type="InterPro" id="IPR044203">
    <property type="entry name" value="GlbO/GLB3-like"/>
</dbReference>
<dbReference type="GO" id="GO:0020037">
    <property type="term" value="F:heme binding"/>
    <property type="evidence" value="ECO:0007669"/>
    <property type="project" value="InterPro"/>
</dbReference>
<dbReference type="OrthoDB" id="9790913at2"/>
<evidence type="ECO:0000256" key="4">
    <source>
        <dbReference type="ARBA" id="ARBA00023004"/>
    </source>
</evidence>
<evidence type="ECO:0000313" key="7">
    <source>
        <dbReference type="EMBL" id="SEW02817.1"/>
    </source>
</evidence>
<evidence type="ECO:0000313" key="8">
    <source>
        <dbReference type="Proteomes" id="UP000243605"/>
    </source>
</evidence>
<keyword evidence="1" id="KW-0813">Transport</keyword>
<keyword evidence="8" id="KW-1185">Reference proteome</keyword>
<name>A0A662Z3I3_9STAP</name>
<dbReference type="EMBL" id="FOIT01000003">
    <property type="protein sequence ID" value="SEW02817.1"/>
    <property type="molecule type" value="Genomic_DNA"/>
</dbReference>
<dbReference type="Proteomes" id="UP000763505">
    <property type="component" value="Unassembled WGS sequence"/>
</dbReference>
<dbReference type="GO" id="GO:0046872">
    <property type="term" value="F:metal ion binding"/>
    <property type="evidence" value="ECO:0007669"/>
    <property type="project" value="UniProtKB-KW"/>
</dbReference>
<evidence type="ECO:0000256" key="5">
    <source>
        <dbReference type="ARBA" id="ARBA00034496"/>
    </source>
</evidence>